<accession>A0A835VJI2</accession>
<name>A0A835VJI2_VANPL</name>
<evidence type="ECO:0000313" key="1">
    <source>
        <dbReference type="EMBL" id="KAG0502974.1"/>
    </source>
</evidence>
<dbReference type="Proteomes" id="UP000639772">
    <property type="component" value="Chromosome 1"/>
</dbReference>
<dbReference type="EMBL" id="JADCNM010000001">
    <property type="protein sequence ID" value="KAG0502974.1"/>
    <property type="molecule type" value="Genomic_DNA"/>
</dbReference>
<sequence length="79" mass="8799">MGKAGKIGEDEMHRRIVVPRMSHPIPPSFLKASPILWVVVGKRRRSVPAIVGMGQAIVSLRDRAEGKFSSFSYDFTCRS</sequence>
<proteinExistence type="predicted"/>
<gene>
    <name evidence="1" type="ORF">HPP92_003046</name>
</gene>
<protein>
    <submittedName>
        <fullName evidence="1">Uncharacterized protein</fullName>
    </submittedName>
</protein>
<comment type="caution">
    <text evidence="1">The sequence shown here is derived from an EMBL/GenBank/DDBJ whole genome shotgun (WGS) entry which is preliminary data.</text>
</comment>
<organism evidence="1 2">
    <name type="scientific">Vanilla planifolia</name>
    <name type="common">Vanilla</name>
    <dbReference type="NCBI Taxonomy" id="51239"/>
    <lineage>
        <taxon>Eukaryota</taxon>
        <taxon>Viridiplantae</taxon>
        <taxon>Streptophyta</taxon>
        <taxon>Embryophyta</taxon>
        <taxon>Tracheophyta</taxon>
        <taxon>Spermatophyta</taxon>
        <taxon>Magnoliopsida</taxon>
        <taxon>Liliopsida</taxon>
        <taxon>Asparagales</taxon>
        <taxon>Orchidaceae</taxon>
        <taxon>Vanilloideae</taxon>
        <taxon>Vanilleae</taxon>
        <taxon>Vanilla</taxon>
    </lineage>
</organism>
<reference evidence="1 2" key="1">
    <citation type="journal article" date="2020" name="Nat. Food">
        <title>A phased Vanilla planifolia genome enables genetic improvement of flavour and production.</title>
        <authorList>
            <person name="Hasing T."/>
            <person name="Tang H."/>
            <person name="Brym M."/>
            <person name="Khazi F."/>
            <person name="Huang T."/>
            <person name="Chambers A.H."/>
        </authorList>
    </citation>
    <scope>NUCLEOTIDE SEQUENCE [LARGE SCALE GENOMIC DNA]</scope>
    <source>
        <tissue evidence="1">Leaf</tissue>
    </source>
</reference>
<evidence type="ECO:0000313" key="2">
    <source>
        <dbReference type="Proteomes" id="UP000639772"/>
    </source>
</evidence>
<dbReference type="AlphaFoldDB" id="A0A835VJI2"/>